<keyword evidence="9" id="KW-0832">Ubl conjugation</keyword>
<proteinExistence type="inferred from homology"/>
<gene>
    <name evidence="18" type="ORF">chiPu_0000990</name>
</gene>
<evidence type="ECO:0000256" key="4">
    <source>
        <dbReference type="ARBA" id="ARBA00022499"/>
    </source>
</evidence>
<evidence type="ECO:0000256" key="13">
    <source>
        <dbReference type="ARBA" id="ARBA00023242"/>
    </source>
</evidence>
<keyword evidence="19" id="KW-1185">Reference proteome</keyword>
<dbReference type="Proteomes" id="UP000287033">
    <property type="component" value="Unassembled WGS sequence"/>
</dbReference>
<keyword evidence="6" id="KW-0677">Repeat</keyword>
<feature type="compositionally biased region" description="Basic and acidic residues" evidence="16">
    <location>
        <begin position="234"/>
        <end position="244"/>
    </location>
</feature>
<keyword evidence="10" id="KW-0805">Transcription regulation</keyword>
<reference evidence="18 19" key="1">
    <citation type="journal article" date="2018" name="Nat. Ecol. Evol.">
        <title>Shark genomes provide insights into elasmobranch evolution and the origin of vertebrates.</title>
        <authorList>
            <person name="Hara Y"/>
            <person name="Yamaguchi K"/>
            <person name="Onimaru K"/>
            <person name="Kadota M"/>
            <person name="Koyanagi M"/>
            <person name="Keeley SD"/>
            <person name="Tatsumi K"/>
            <person name="Tanaka K"/>
            <person name="Motone F"/>
            <person name="Kageyama Y"/>
            <person name="Nozu R"/>
            <person name="Adachi N"/>
            <person name="Nishimura O"/>
            <person name="Nakagawa R"/>
            <person name="Tanegashima C"/>
            <person name="Kiyatake I"/>
            <person name="Matsumoto R"/>
            <person name="Murakumo K"/>
            <person name="Nishida K"/>
            <person name="Terakita A"/>
            <person name="Kuratani S"/>
            <person name="Sato K"/>
            <person name="Hyodo S Kuraku.S."/>
        </authorList>
    </citation>
    <scope>NUCLEOTIDE SEQUENCE [LARGE SCALE GENOMIC DNA]</scope>
</reference>
<dbReference type="InterPro" id="IPR013087">
    <property type="entry name" value="Znf_C2H2_type"/>
</dbReference>
<feature type="region of interest" description="Disordered" evidence="16">
    <location>
        <begin position="190"/>
        <end position="341"/>
    </location>
</feature>
<dbReference type="InterPro" id="IPR048403">
    <property type="entry name" value="ZNF512_znf-C2H2"/>
</dbReference>
<evidence type="ECO:0000256" key="12">
    <source>
        <dbReference type="ARBA" id="ARBA00023163"/>
    </source>
</evidence>
<dbReference type="FunFam" id="3.30.160.60:FF:000270">
    <property type="entry name" value="Zinc finger protein 512"/>
    <property type="match status" value="1"/>
</dbReference>
<comment type="caution">
    <text evidence="18">The sequence shown here is derived from an EMBL/GenBank/DDBJ whole genome shotgun (WGS) entry which is preliminary data.</text>
</comment>
<feature type="compositionally biased region" description="Basic and acidic residues" evidence="16">
    <location>
        <begin position="190"/>
        <end position="208"/>
    </location>
</feature>
<keyword evidence="13" id="KW-0539">Nucleus</keyword>
<dbReference type="Gene3D" id="3.30.160.60">
    <property type="entry name" value="Classic Zinc Finger"/>
    <property type="match status" value="4"/>
</dbReference>
<feature type="compositionally biased region" description="Basic and acidic residues" evidence="16">
    <location>
        <begin position="688"/>
        <end position="698"/>
    </location>
</feature>
<dbReference type="FunFam" id="3.30.160.60:FF:000177">
    <property type="entry name" value="Zinc finger protein 512"/>
    <property type="match status" value="1"/>
</dbReference>
<feature type="compositionally biased region" description="Polar residues" evidence="16">
    <location>
        <begin position="247"/>
        <end position="271"/>
    </location>
</feature>
<dbReference type="STRING" id="137246.A0A401RWU6"/>
<feature type="compositionally biased region" description="Basic residues" evidence="16">
    <location>
        <begin position="288"/>
        <end position="298"/>
    </location>
</feature>
<dbReference type="OMA" id="NEGCTAN"/>
<evidence type="ECO:0000256" key="7">
    <source>
        <dbReference type="ARBA" id="ARBA00022771"/>
    </source>
</evidence>
<dbReference type="InterPro" id="IPR052274">
    <property type="entry name" value="Krueppel_C2H2_Zn-finger"/>
</dbReference>
<evidence type="ECO:0000256" key="9">
    <source>
        <dbReference type="ARBA" id="ARBA00022843"/>
    </source>
</evidence>
<keyword evidence="8" id="KW-0862">Zinc</keyword>
<organism evidence="18 19">
    <name type="scientific">Chiloscyllium punctatum</name>
    <name type="common">Brownbanded bambooshark</name>
    <name type="synonym">Hemiscyllium punctatum</name>
    <dbReference type="NCBI Taxonomy" id="137246"/>
    <lineage>
        <taxon>Eukaryota</taxon>
        <taxon>Metazoa</taxon>
        <taxon>Chordata</taxon>
        <taxon>Craniata</taxon>
        <taxon>Vertebrata</taxon>
        <taxon>Chondrichthyes</taxon>
        <taxon>Elasmobranchii</taxon>
        <taxon>Galeomorphii</taxon>
        <taxon>Galeoidea</taxon>
        <taxon>Orectolobiformes</taxon>
        <taxon>Hemiscylliidae</taxon>
        <taxon>Chiloscyllium</taxon>
    </lineage>
</organism>
<dbReference type="PROSITE" id="PS50157">
    <property type="entry name" value="ZINC_FINGER_C2H2_2"/>
    <property type="match status" value="3"/>
</dbReference>
<comment type="subcellular location">
    <subcellularLocation>
        <location evidence="2">Nucleus</location>
    </subcellularLocation>
</comment>
<keyword evidence="7 15" id="KW-0863">Zinc-finger</keyword>
<feature type="compositionally biased region" description="Basic and acidic residues" evidence="16">
    <location>
        <begin position="711"/>
        <end position="724"/>
    </location>
</feature>
<comment type="function">
    <text evidence="1">May be involved in transcriptional regulation.</text>
</comment>
<evidence type="ECO:0000256" key="2">
    <source>
        <dbReference type="ARBA" id="ARBA00004123"/>
    </source>
</evidence>
<dbReference type="InterPro" id="IPR048408">
    <property type="entry name" value="ZNF512_C2HC"/>
</dbReference>
<feature type="domain" description="C2H2-type" evidence="17">
    <location>
        <begin position="170"/>
        <end position="198"/>
    </location>
</feature>
<dbReference type="AlphaFoldDB" id="A0A401RWU6"/>
<feature type="compositionally biased region" description="Basic residues" evidence="16">
    <location>
        <begin position="699"/>
        <end position="710"/>
    </location>
</feature>
<evidence type="ECO:0000256" key="1">
    <source>
        <dbReference type="ARBA" id="ARBA00003767"/>
    </source>
</evidence>
<evidence type="ECO:0000256" key="15">
    <source>
        <dbReference type="PROSITE-ProRule" id="PRU00042"/>
    </source>
</evidence>
<sequence>MLRGGACPPIAVWGERALVTTSMDARSRILDDITHNHASKSQYCKNVVQKMADSSAAGKVRGSKGHNVKGLGDRSKAKATKVKTSTDAITFGRAESDKVENRQKGRHKSEDHALQEIPGSMMAKWKEEFKNHSRVKCPRSGCWLEFPSIYGLKYHYQRCQSGIDSKKYNHQCLLCEASFASKSQLEKHKQWKHEEKRTQTTEVAEKVTKAIGRGRGRKRAAENAETSPKKSKQQKRELSRHSENGECATQNRENKLTNTPEAQASPTSNELSKGKKQISFPEEDPERTKHRRKQKTPKKFTGEQPSISGTFGLKGLSKPDDKGRGKGKKKNNSTYNEELQRKPLGVHIKKEAVTYLPGSQEEKWQQEISERGEVVCPNCMTVHRKTIAGLKKHLEICKELQNALKCQHCAKQFKSKAGLKYHTMAEHNNKPLMNAEKLLDEQQERERLRRVLKQMGKLKCPNEGCTATFASLMGYQYHLKRCGKEPADIEKAVFICEHCEKEYKSKAGHDYHVKSEHLVATEDSDQKSPEDDFENLFEKTPSGRIRRRSAQVAVFHLQEIAEDELSKLWTRRRNKDDLVPDIKRLKYTRPGLPSFNPKQLESWKNEVKENGQICCPNNRCEAIYSSFSGLKAHLATCTKGEHLVGKYRCLICQKEFSSESGVKYHINNSHSENWFRASAEIPARNKRELKVTKSERKKSTTGKKRGRKPKERTSELSIKDKEMAGAKTADQITSQCPATLKSNSKMKRKNILPSSKKGGSV</sequence>
<evidence type="ECO:0000313" key="19">
    <source>
        <dbReference type="Proteomes" id="UP000287033"/>
    </source>
</evidence>
<dbReference type="SUPFAM" id="SSF57667">
    <property type="entry name" value="beta-beta-alpha zinc fingers"/>
    <property type="match status" value="7"/>
</dbReference>
<dbReference type="SMART" id="SM00355">
    <property type="entry name" value="ZnF_C2H2"/>
    <property type="match status" value="6"/>
</dbReference>
<feature type="region of interest" description="Disordered" evidence="16">
    <location>
        <begin position="55"/>
        <end position="111"/>
    </location>
</feature>
<evidence type="ECO:0000256" key="8">
    <source>
        <dbReference type="ARBA" id="ARBA00022833"/>
    </source>
</evidence>
<name>A0A401RWU6_CHIPU</name>
<evidence type="ECO:0000256" key="14">
    <source>
        <dbReference type="ARBA" id="ARBA00039955"/>
    </source>
</evidence>
<dbReference type="GO" id="GO:0008270">
    <property type="term" value="F:zinc ion binding"/>
    <property type="evidence" value="ECO:0007669"/>
    <property type="project" value="UniProtKB-KW"/>
</dbReference>
<keyword evidence="5" id="KW-0479">Metal-binding</keyword>
<evidence type="ECO:0000259" key="17">
    <source>
        <dbReference type="PROSITE" id="PS50157"/>
    </source>
</evidence>
<evidence type="ECO:0000256" key="11">
    <source>
        <dbReference type="ARBA" id="ARBA00023125"/>
    </source>
</evidence>
<keyword evidence="4" id="KW-1017">Isopeptide bond</keyword>
<dbReference type="Pfam" id="PF21367">
    <property type="entry name" value="ZNF512_zf-C2H2"/>
    <property type="match status" value="1"/>
</dbReference>
<evidence type="ECO:0000256" key="3">
    <source>
        <dbReference type="ARBA" id="ARBA00006991"/>
    </source>
</evidence>
<evidence type="ECO:0000256" key="10">
    <source>
        <dbReference type="ARBA" id="ARBA00023015"/>
    </source>
</evidence>
<feature type="compositionally biased region" description="Basic and acidic residues" evidence="16">
    <location>
        <begin position="94"/>
        <end position="111"/>
    </location>
</feature>
<evidence type="ECO:0000313" key="18">
    <source>
        <dbReference type="EMBL" id="GCC22602.1"/>
    </source>
</evidence>
<dbReference type="Pfam" id="PF21276">
    <property type="entry name" value="ZNF512_C2HC"/>
    <property type="match status" value="2"/>
</dbReference>
<dbReference type="GO" id="GO:0005634">
    <property type="term" value="C:nucleus"/>
    <property type="evidence" value="ECO:0007669"/>
    <property type="project" value="UniProtKB-SubCell"/>
</dbReference>
<evidence type="ECO:0000256" key="16">
    <source>
        <dbReference type="SAM" id="MobiDB-lite"/>
    </source>
</evidence>
<dbReference type="GO" id="GO:0003677">
    <property type="term" value="F:DNA binding"/>
    <property type="evidence" value="ECO:0007669"/>
    <property type="project" value="UniProtKB-KW"/>
</dbReference>
<dbReference type="EMBL" id="BEZZ01000014">
    <property type="protein sequence ID" value="GCC22602.1"/>
    <property type="molecule type" value="Genomic_DNA"/>
</dbReference>
<keyword evidence="12" id="KW-0804">Transcription</keyword>
<evidence type="ECO:0000256" key="5">
    <source>
        <dbReference type="ARBA" id="ARBA00022723"/>
    </source>
</evidence>
<dbReference type="PANTHER" id="PTHR22979:SF3">
    <property type="entry name" value="ZINC FINGER PROTEIN 512B"/>
    <property type="match status" value="1"/>
</dbReference>
<dbReference type="PROSITE" id="PS00028">
    <property type="entry name" value="ZINC_FINGER_C2H2_1"/>
    <property type="match status" value="4"/>
</dbReference>
<protein>
    <recommendedName>
        <fullName evidence="14">Zinc finger protein 512</fullName>
    </recommendedName>
</protein>
<feature type="domain" description="C2H2-type" evidence="17">
    <location>
        <begin position="647"/>
        <end position="671"/>
    </location>
</feature>
<dbReference type="InterPro" id="IPR036236">
    <property type="entry name" value="Znf_C2H2_sf"/>
</dbReference>
<comment type="similarity">
    <text evidence="3">Belongs to the krueppel C2H2-type zinc-finger protein family.</text>
</comment>
<dbReference type="OrthoDB" id="7463797at2759"/>
<dbReference type="PANTHER" id="PTHR22979">
    <property type="entry name" value="ZINC FINGER PROTEIN-RELATED"/>
    <property type="match status" value="1"/>
</dbReference>
<feature type="region of interest" description="Disordered" evidence="16">
    <location>
        <begin position="688"/>
        <end position="761"/>
    </location>
</feature>
<evidence type="ECO:0000256" key="6">
    <source>
        <dbReference type="ARBA" id="ARBA00022737"/>
    </source>
</evidence>
<keyword evidence="11" id="KW-0238">DNA-binding</keyword>
<feature type="domain" description="C2H2-type" evidence="17">
    <location>
        <begin position="404"/>
        <end position="431"/>
    </location>
</feature>
<feature type="compositionally biased region" description="Polar residues" evidence="16">
    <location>
        <begin position="730"/>
        <end position="743"/>
    </location>
</feature>
<accession>A0A401RWU6</accession>